<dbReference type="Proteomes" id="UP000600139">
    <property type="component" value="Unassembled WGS sequence"/>
</dbReference>
<gene>
    <name evidence="2" type="ORF">JIN84_20905</name>
</gene>
<keyword evidence="1" id="KW-0812">Transmembrane</keyword>
<name>A0A934RAD8_9BACT</name>
<comment type="caution">
    <text evidence="2">The sequence shown here is derived from an EMBL/GenBank/DDBJ whole genome shotgun (WGS) entry which is preliminary data.</text>
</comment>
<organism evidence="2 3">
    <name type="scientific">Luteolibacter yonseiensis</name>
    <dbReference type="NCBI Taxonomy" id="1144680"/>
    <lineage>
        <taxon>Bacteria</taxon>
        <taxon>Pseudomonadati</taxon>
        <taxon>Verrucomicrobiota</taxon>
        <taxon>Verrucomicrobiia</taxon>
        <taxon>Verrucomicrobiales</taxon>
        <taxon>Verrucomicrobiaceae</taxon>
        <taxon>Luteolibacter</taxon>
    </lineage>
</organism>
<keyword evidence="3" id="KW-1185">Reference proteome</keyword>
<evidence type="ECO:0000313" key="3">
    <source>
        <dbReference type="Proteomes" id="UP000600139"/>
    </source>
</evidence>
<feature type="transmembrane region" description="Helical" evidence="1">
    <location>
        <begin position="12"/>
        <end position="35"/>
    </location>
</feature>
<dbReference type="EMBL" id="JAENIK010000013">
    <property type="protein sequence ID" value="MBK1818095.1"/>
    <property type="molecule type" value="Genomic_DNA"/>
</dbReference>
<protein>
    <submittedName>
        <fullName evidence="2">Type II secretion system protein</fullName>
    </submittedName>
</protein>
<accession>A0A934RAD8</accession>
<reference evidence="2" key="1">
    <citation type="submission" date="2021-01" db="EMBL/GenBank/DDBJ databases">
        <title>Modified the classification status of verrucomicrobia.</title>
        <authorList>
            <person name="Feng X."/>
        </authorList>
    </citation>
    <scope>NUCLEOTIDE SEQUENCE</scope>
    <source>
        <strain evidence="2">JCM 18052</strain>
    </source>
</reference>
<proteinExistence type="predicted"/>
<keyword evidence="1" id="KW-0472">Membrane</keyword>
<dbReference type="RefSeq" id="WP_200353048.1">
    <property type="nucleotide sequence ID" value="NZ_BAABHZ010000002.1"/>
</dbReference>
<evidence type="ECO:0000256" key="1">
    <source>
        <dbReference type="SAM" id="Phobius"/>
    </source>
</evidence>
<dbReference type="AlphaFoldDB" id="A0A934RAD8"/>
<sequence length="248" mass="26453">MKSSPSSLHRGFTLLETVIAIGVLAVLLTGFMLVFSPAAEGIRKSINVQEADRLASALEQELVTLREGEETTDIATGFDKAFNFIEGSDTAADALLVYQYRGNADPTRVRTDGTPEPVASVKDKIPGKDFIVVSMARKASDNLFSNENTGDISAVEGAVYLVKCTQLVFGNGNNAGLELGDPGKIVDPKDTQNTASSGSTYSDAVIAFAADFYMLPAKNAAFFSGSAFANSFNNMKTPVFTRNLAVRR</sequence>
<keyword evidence="1" id="KW-1133">Transmembrane helix</keyword>
<dbReference type="InterPro" id="IPR012902">
    <property type="entry name" value="N_methyl_site"/>
</dbReference>
<dbReference type="Pfam" id="PF07963">
    <property type="entry name" value="N_methyl"/>
    <property type="match status" value="1"/>
</dbReference>
<dbReference type="PROSITE" id="PS00409">
    <property type="entry name" value="PROKAR_NTER_METHYL"/>
    <property type="match status" value="1"/>
</dbReference>
<dbReference type="NCBIfam" id="TIGR02532">
    <property type="entry name" value="IV_pilin_GFxxxE"/>
    <property type="match status" value="1"/>
</dbReference>
<evidence type="ECO:0000313" key="2">
    <source>
        <dbReference type="EMBL" id="MBK1818095.1"/>
    </source>
</evidence>